<dbReference type="Gene3D" id="3.90.1530.10">
    <property type="entry name" value="Conserved hypothetical protein from pyrococcus furiosus pfu- 392566-001, ParB domain"/>
    <property type="match status" value="1"/>
</dbReference>
<feature type="domain" description="ParB-like N-terminal" evidence="1">
    <location>
        <begin position="11"/>
        <end position="75"/>
    </location>
</feature>
<evidence type="ECO:0000259" key="1">
    <source>
        <dbReference type="Pfam" id="PF02195"/>
    </source>
</evidence>
<evidence type="ECO:0000313" key="3">
    <source>
        <dbReference type="EMBL" id="SUB86304.1"/>
    </source>
</evidence>
<organism evidence="3 4">
    <name type="scientific">Prevotella disiens</name>
    <dbReference type="NCBI Taxonomy" id="28130"/>
    <lineage>
        <taxon>Bacteria</taxon>
        <taxon>Pseudomonadati</taxon>
        <taxon>Bacteroidota</taxon>
        <taxon>Bacteroidia</taxon>
        <taxon>Bacteroidales</taxon>
        <taxon>Prevotellaceae</taxon>
        <taxon>Prevotella</taxon>
    </lineage>
</organism>
<dbReference type="Pfam" id="PF02195">
    <property type="entry name" value="ParB_N"/>
    <property type="match status" value="1"/>
</dbReference>
<evidence type="ECO:0000313" key="4">
    <source>
        <dbReference type="Proteomes" id="UP000254072"/>
    </source>
</evidence>
<dbReference type="Proteomes" id="UP000260835">
    <property type="component" value="Unassembled WGS sequence"/>
</dbReference>
<dbReference type="InterPro" id="IPR003115">
    <property type="entry name" value="ParB_N"/>
</dbReference>
<proteinExistence type="predicted"/>
<evidence type="ECO:0000313" key="2">
    <source>
        <dbReference type="EMBL" id="RGK93750.1"/>
    </source>
</evidence>
<reference evidence="3 4" key="1">
    <citation type="submission" date="2018-06" db="EMBL/GenBank/DDBJ databases">
        <authorList>
            <consortium name="Pathogen Informatics"/>
            <person name="Doyle S."/>
        </authorList>
    </citation>
    <scope>NUCLEOTIDE SEQUENCE [LARGE SCALE GENOMIC DNA]</scope>
    <source>
        <strain evidence="3 4">NCTC11157</strain>
    </source>
</reference>
<dbReference type="RefSeq" id="WP_051263455.1">
    <property type="nucleotide sequence ID" value="NZ_CABOGP010000109.1"/>
</dbReference>
<reference evidence="2 5" key="2">
    <citation type="submission" date="2018-08" db="EMBL/GenBank/DDBJ databases">
        <title>A genome reference for cultivated species of the human gut microbiota.</title>
        <authorList>
            <person name="Zou Y."/>
            <person name="Xue W."/>
            <person name="Luo G."/>
        </authorList>
    </citation>
    <scope>NUCLEOTIDE SEQUENCE [LARGE SCALE GENOMIC DNA]</scope>
    <source>
        <strain evidence="2 5">TF09-12</strain>
    </source>
</reference>
<sequence>MELSKYMTSQSVELKRSALHLGEYNPRTITDEEKKTLKRGIKKFGLVGGIVVNKQTGLTIVSGHQRISVMDELQKYNPDTNENDYKLYLCRIRQNIPENNW</sequence>
<gene>
    <name evidence="2" type="ORF">DXC89_10375</name>
    <name evidence="3" type="ORF">NCTC11157_02055</name>
</gene>
<accession>A0A379E1W8</accession>
<evidence type="ECO:0000313" key="5">
    <source>
        <dbReference type="Proteomes" id="UP000260835"/>
    </source>
</evidence>
<dbReference type="GeneID" id="91083212"/>
<dbReference type="AlphaFoldDB" id="A0A379E1W8"/>
<dbReference type="EMBL" id="UGTL01000001">
    <property type="protein sequence ID" value="SUB86304.1"/>
    <property type="molecule type" value="Genomic_DNA"/>
</dbReference>
<dbReference type="SUPFAM" id="SSF110849">
    <property type="entry name" value="ParB/Sulfiredoxin"/>
    <property type="match status" value="1"/>
</dbReference>
<dbReference type="EMBL" id="QSRD01000109">
    <property type="protein sequence ID" value="RGK93750.1"/>
    <property type="molecule type" value="Genomic_DNA"/>
</dbReference>
<dbReference type="InterPro" id="IPR036086">
    <property type="entry name" value="ParB/Sulfiredoxin_sf"/>
</dbReference>
<name>A0A379E1W8_9BACT</name>
<dbReference type="OrthoDB" id="1007248at2"/>
<protein>
    <recommendedName>
        <fullName evidence="1">ParB-like N-terminal domain-containing protein</fullName>
    </recommendedName>
</protein>
<dbReference type="Proteomes" id="UP000254072">
    <property type="component" value="Unassembled WGS sequence"/>
</dbReference>